<evidence type="ECO:0000313" key="7">
    <source>
        <dbReference type="Proteomes" id="UP000238338"/>
    </source>
</evidence>
<gene>
    <name evidence="6" type="ORF">LX70_01367</name>
</gene>
<feature type="transmembrane region" description="Helical" evidence="5">
    <location>
        <begin position="70"/>
        <end position="95"/>
    </location>
</feature>
<comment type="caution">
    <text evidence="6">The sequence shown here is derived from an EMBL/GenBank/DDBJ whole genome shotgun (WGS) entry which is preliminary data.</text>
</comment>
<proteinExistence type="predicted"/>
<evidence type="ECO:0000256" key="3">
    <source>
        <dbReference type="ARBA" id="ARBA00022989"/>
    </source>
</evidence>
<dbReference type="PANTHER" id="PTHR12714">
    <property type="entry name" value="PROTEIN-S ISOPRENYLCYSTEINE O-METHYLTRANSFERASE"/>
    <property type="match status" value="1"/>
</dbReference>
<dbReference type="EMBL" id="PVEP01000002">
    <property type="protein sequence ID" value="PQV57561.1"/>
    <property type="molecule type" value="Genomic_DNA"/>
</dbReference>
<dbReference type="InterPro" id="IPR007318">
    <property type="entry name" value="Phopholipid_MeTrfase"/>
</dbReference>
<accession>A0A2S8S9Q3</accession>
<dbReference type="AlphaFoldDB" id="A0A2S8S9Q3"/>
<evidence type="ECO:0000256" key="1">
    <source>
        <dbReference type="ARBA" id="ARBA00004127"/>
    </source>
</evidence>
<dbReference type="GO" id="GO:0008168">
    <property type="term" value="F:methyltransferase activity"/>
    <property type="evidence" value="ECO:0007669"/>
    <property type="project" value="UniProtKB-KW"/>
</dbReference>
<evidence type="ECO:0000256" key="5">
    <source>
        <dbReference type="SAM" id="Phobius"/>
    </source>
</evidence>
<evidence type="ECO:0000313" key="6">
    <source>
        <dbReference type="EMBL" id="PQV57561.1"/>
    </source>
</evidence>
<protein>
    <submittedName>
        <fullName evidence="6">Protein-S-isoprenylcysteine O-methyltransferase Ste14</fullName>
    </submittedName>
</protein>
<feature type="transmembrane region" description="Helical" evidence="5">
    <location>
        <begin position="12"/>
        <end position="30"/>
    </location>
</feature>
<dbReference type="Pfam" id="PF04191">
    <property type="entry name" value="PEMT"/>
    <property type="match status" value="1"/>
</dbReference>
<organism evidence="6 7">
    <name type="scientific">Albidovulum denitrificans</name>
    <dbReference type="NCBI Taxonomy" id="404881"/>
    <lineage>
        <taxon>Bacteria</taxon>
        <taxon>Pseudomonadati</taxon>
        <taxon>Pseudomonadota</taxon>
        <taxon>Alphaproteobacteria</taxon>
        <taxon>Rhodobacterales</taxon>
        <taxon>Paracoccaceae</taxon>
        <taxon>Albidovulum</taxon>
    </lineage>
</organism>
<keyword evidence="7" id="KW-1185">Reference proteome</keyword>
<name>A0A2S8S9Q3_9RHOB</name>
<keyword evidence="2 5" id="KW-0812">Transmembrane</keyword>
<feature type="transmembrane region" description="Helical" evidence="5">
    <location>
        <begin position="101"/>
        <end position="120"/>
    </location>
</feature>
<dbReference type="OrthoDB" id="9811969at2"/>
<dbReference type="GO" id="GO:0032259">
    <property type="term" value="P:methylation"/>
    <property type="evidence" value="ECO:0007669"/>
    <property type="project" value="UniProtKB-KW"/>
</dbReference>
<sequence length="146" mass="16194">MAKEIDYPPVWLAGFAAIGLIVGSVFPLSFDVNSIIGAALILVGLVVMLVAAGQMFLARTTVIPHRDPSALVMGGIFALSRNPIYLADALVLTGLYLHWDAIVALPLVIVFMVVITRRFILPEEARLQRLFGELFEDYRARTRRWI</sequence>
<evidence type="ECO:0000256" key="4">
    <source>
        <dbReference type="ARBA" id="ARBA00023136"/>
    </source>
</evidence>
<comment type="subcellular location">
    <subcellularLocation>
        <location evidence="1">Endomembrane system</location>
        <topology evidence="1">Multi-pass membrane protein</topology>
    </subcellularLocation>
</comment>
<feature type="transmembrane region" description="Helical" evidence="5">
    <location>
        <begin position="36"/>
        <end position="58"/>
    </location>
</feature>
<dbReference type="Gene3D" id="1.20.120.1630">
    <property type="match status" value="1"/>
</dbReference>
<keyword evidence="6" id="KW-0489">Methyltransferase</keyword>
<dbReference type="Proteomes" id="UP000238338">
    <property type="component" value="Unassembled WGS sequence"/>
</dbReference>
<dbReference type="RefSeq" id="WP_105513801.1">
    <property type="nucleotide sequence ID" value="NZ_PVEP01000002.1"/>
</dbReference>
<keyword evidence="3 5" id="KW-1133">Transmembrane helix</keyword>
<dbReference type="GO" id="GO:0012505">
    <property type="term" value="C:endomembrane system"/>
    <property type="evidence" value="ECO:0007669"/>
    <property type="project" value="UniProtKB-SubCell"/>
</dbReference>
<reference evidence="6 7" key="1">
    <citation type="submission" date="2018-02" db="EMBL/GenBank/DDBJ databases">
        <title>Genomic Encyclopedia of Archaeal and Bacterial Type Strains, Phase II (KMG-II): from individual species to whole genera.</title>
        <authorList>
            <person name="Goeker M."/>
        </authorList>
    </citation>
    <scope>NUCLEOTIDE SEQUENCE [LARGE SCALE GENOMIC DNA]</scope>
    <source>
        <strain evidence="6 7">DSM 18921</strain>
    </source>
</reference>
<keyword evidence="6" id="KW-0808">Transferase</keyword>
<evidence type="ECO:0000256" key="2">
    <source>
        <dbReference type="ARBA" id="ARBA00022692"/>
    </source>
</evidence>
<keyword evidence="4 5" id="KW-0472">Membrane</keyword>
<dbReference type="PANTHER" id="PTHR12714:SF11">
    <property type="entry name" value="PROTEIN C-TERMINAL S-ISOPRENYLCYSTEINE CARBOXYL O-METHYLTRANSFERASE"/>
    <property type="match status" value="1"/>
</dbReference>